<evidence type="ECO:0000313" key="1">
    <source>
        <dbReference type="EMBL" id="HIP98115.1"/>
    </source>
</evidence>
<comment type="caution">
    <text evidence="1">The sequence shown here is derived from an EMBL/GenBank/DDBJ whole genome shotgun (WGS) entry which is preliminary data.</text>
</comment>
<dbReference type="EMBL" id="DQVE01000018">
    <property type="protein sequence ID" value="HIP98115.1"/>
    <property type="molecule type" value="Genomic_DNA"/>
</dbReference>
<gene>
    <name evidence="1" type="ORF">EYH37_01935</name>
</gene>
<proteinExistence type="predicted"/>
<evidence type="ECO:0000313" key="2">
    <source>
        <dbReference type="Proteomes" id="UP000606463"/>
    </source>
</evidence>
<name>A0A9D0YN99_AQUAO</name>
<sequence length="84" mass="9598">MARRGRRKGGPRYKKVHLSLPKRLYSILNGIAMGDERKLNRLIKGILEEKLQESTVAELEAYISGGNEEEELISTEEIKEEQTV</sequence>
<dbReference type="AlphaFoldDB" id="A0A9D0YN99"/>
<reference evidence="1" key="1">
    <citation type="journal article" date="2020" name="ISME J.">
        <title>Gammaproteobacteria mediating utilization of methyl-, sulfur- and petroleum organic compounds in deep ocean hydrothermal plumes.</title>
        <authorList>
            <person name="Zhou Z."/>
            <person name="Liu Y."/>
            <person name="Pan J."/>
            <person name="Cron B.R."/>
            <person name="Toner B.M."/>
            <person name="Anantharaman K."/>
            <person name="Breier J.A."/>
            <person name="Dick G.J."/>
            <person name="Li M."/>
        </authorList>
    </citation>
    <scope>NUCLEOTIDE SEQUENCE</scope>
    <source>
        <strain evidence="1">SZUA-1501</strain>
    </source>
</reference>
<accession>A0A9D0YN99</accession>
<protein>
    <submittedName>
        <fullName evidence="1">Uncharacterized protein</fullName>
    </submittedName>
</protein>
<organism evidence="1 2">
    <name type="scientific">Aquifex aeolicus</name>
    <dbReference type="NCBI Taxonomy" id="63363"/>
    <lineage>
        <taxon>Bacteria</taxon>
        <taxon>Pseudomonadati</taxon>
        <taxon>Aquificota</taxon>
        <taxon>Aquificia</taxon>
        <taxon>Aquificales</taxon>
        <taxon>Aquificaceae</taxon>
        <taxon>Aquifex</taxon>
    </lineage>
</organism>
<dbReference type="Proteomes" id="UP000606463">
    <property type="component" value="Unassembled WGS sequence"/>
</dbReference>